<name>A0A3G6MZN7_9FLAO</name>
<dbReference type="RefSeq" id="WP_123886051.1">
    <property type="nucleotide sequence ID" value="NZ_CP033928.1"/>
</dbReference>
<gene>
    <name evidence="1" type="ORF">EG340_09375</name>
</gene>
<sequence>MSELKLFPFFKEYIDSENTGSILEIRNKIKNDELKSELEKFISLSTKQLNIDGLNFSTLILTAYEFNFENSDKHFDFLLESLNKIIEIGKINHYKFDNKSSFFIAQFFDIILYQISPKFDITLKCVYREIPKIVNELSEVQYKIGSHIEIALLKSIELLDYELIDFKESKIVLKKIIKNHFDDNIIEQAKEKLIEIEKNYS</sequence>
<reference evidence="1 2" key="1">
    <citation type="submission" date="2018-11" db="EMBL/GenBank/DDBJ databases">
        <title>Proposal to divide the Flavobacteriaceae and reorganize its genera based on Amino Acid Identity values calculated from whole genome sequences.</title>
        <authorList>
            <person name="Nicholson A.C."/>
            <person name="Gulvik C.A."/>
            <person name="Whitney A.M."/>
            <person name="Humrighouse B.W."/>
            <person name="Bell M."/>
            <person name="Holmes B."/>
            <person name="Steigerwalt A."/>
            <person name="Villarma A."/>
            <person name="Sheth M."/>
            <person name="Batra D."/>
            <person name="Pryor J."/>
            <person name="Bernardet J.-F."/>
            <person name="Hugo C."/>
            <person name="Kampfer P."/>
            <person name="Newman J."/>
            <person name="Mcquiston J.R."/>
        </authorList>
    </citation>
    <scope>NUCLEOTIDE SEQUENCE [LARGE SCALE GENOMIC DNA]</scope>
    <source>
        <strain evidence="1 2">G0211</strain>
    </source>
</reference>
<dbReference type="AlphaFoldDB" id="A0A3G6MZN7"/>
<evidence type="ECO:0000313" key="1">
    <source>
        <dbReference type="EMBL" id="AZA61230.1"/>
    </source>
</evidence>
<organism evidence="1 2">
    <name type="scientific">Chryseobacterium indoltheticum</name>
    <dbReference type="NCBI Taxonomy" id="254"/>
    <lineage>
        <taxon>Bacteria</taxon>
        <taxon>Pseudomonadati</taxon>
        <taxon>Bacteroidota</taxon>
        <taxon>Flavobacteriia</taxon>
        <taxon>Flavobacteriales</taxon>
        <taxon>Weeksellaceae</taxon>
        <taxon>Chryseobacterium group</taxon>
        <taxon>Chryseobacterium</taxon>
    </lineage>
</organism>
<dbReference type="EMBL" id="CP033928">
    <property type="protein sequence ID" value="AZA61230.1"/>
    <property type="molecule type" value="Genomic_DNA"/>
</dbReference>
<accession>A0A3G6MZN7</accession>
<proteinExistence type="predicted"/>
<protein>
    <submittedName>
        <fullName evidence="1">Uncharacterized protein</fullName>
    </submittedName>
</protein>
<evidence type="ECO:0000313" key="2">
    <source>
        <dbReference type="Proteomes" id="UP000269076"/>
    </source>
</evidence>
<dbReference type="Proteomes" id="UP000269076">
    <property type="component" value="Chromosome"/>
</dbReference>